<protein>
    <recommendedName>
        <fullName evidence="3">CdiI immunity protein domain-containing protein</fullName>
    </recommendedName>
</protein>
<evidence type="ECO:0000313" key="2">
    <source>
        <dbReference type="Proteomes" id="UP000620550"/>
    </source>
</evidence>
<keyword evidence="2" id="KW-1185">Reference proteome</keyword>
<dbReference type="EMBL" id="BNAF01000001">
    <property type="protein sequence ID" value="GHE23080.1"/>
    <property type="molecule type" value="Genomic_DNA"/>
</dbReference>
<evidence type="ECO:0000313" key="1">
    <source>
        <dbReference type="EMBL" id="GHE23080.1"/>
    </source>
</evidence>
<gene>
    <name evidence="1" type="ORF">GCM10017764_00480</name>
</gene>
<name>A0ABQ3HPB9_9SPHI</name>
<dbReference type="Proteomes" id="UP000620550">
    <property type="component" value="Unassembled WGS sequence"/>
</dbReference>
<organism evidence="1 2">
    <name type="scientific">Sphingobacterium griseoflavum</name>
    <dbReference type="NCBI Taxonomy" id="1474952"/>
    <lineage>
        <taxon>Bacteria</taxon>
        <taxon>Pseudomonadati</taxon>
        <taxon>Bacteroidota</taxon>
        <taxon>Sphingobacteriia</taxon>
        <taxon>Sphingobacteriales</taxon>
        <taxon>Sphingobacteriaceae</taxon>
        <taxon>Sphingobacterium</taxon>
    </lineage>
</organism>
<proteinExistence type="predicted"/>
<accession>A0ABQ3HPB9</accession>
<dbReference type="RefSeq" id="WP_189624594.1">
    <property type="nucleotide sequence ID" value="NZ_BNAF01000001.1"/>
</dbReference>
<reference evidence="2" key="1">
    <citation type="journal article" date="2019" name="Int. J. Syst. Evol. Microbiol.">
        <title>The Global Catalogue of Microorganisms (GCM) 10K type strain sequencing project: providing services to taxonomists for standard genome sequencing and annotation.</title>
        <authorList>
            <consortium name="The Broad Institute Genomics Platform"/>
            <consortium name="The Broad Institute Genome Sequencing Center for Infectious Disease"/>
            <person name="Wu L."/>
            <person name="Ma J."/>
        </authorList>
    </citation>
    <scope>NUCLEOTIDE SEQUENCE [LARGE SCALE GENOMIC DNA]</scope>
    <source>
        <strain evidence="2">CGMCC 1.12966</strain>
    </source>
</reference>
<comment type="caution">
    <text evidence="1">The sequence shown here is derived from an EMBL/GenBank/DDBJ whole genome shotgun (WGS) entry which is preliminary data.</text>
</comment>
<evidence type="ECO:0008006" key="3">
    <source>
        <dbReference type="Google" id="ProtNLM"/>
    </source>
</evidence>
<sequence length="96" mass="11521">MTYEDFLRRLEEEQTAPTELTAPLQALWYERKGDWKKAHELIDHLDDHIAAHVHAYLHRVEGDLGNAQYWYHRAQQPIFKGTTAEEWHNMVRLLLR</sequence>